<accession>A0A1H3RLW6</accession>
<comment type="subcellular location">
    <subcellularLocation>
        <location evidence="1">Encapsulin nanocompartment</location>
    </subcellularLocation>
</comment>
<evidence type="ECO:0000313" key="5">
    <source>
        <dbReference type="EMBL" id="SDZ26666.1"/>
    </source>
</evidence>
<proteinExistence type="inferred from homology"/>
<dbReference type="GO" id="GO:0140737">
    <property type="term" value="C:encapsulin nanocompartment"/>
    <property type="evidence" value="ECO:0007669"/>
    <property type="project" value="UniProtKB-SubCell"/>
</dbReference>
<dbReference type="STRING" id="589385.SAMN05421504_111185"/>
<dbReference type="OrthoDB" id="2922at2"/>
<dbReference type="NCBIfam" id="NF041155">
    <property type="entry name" value="encap_f1"/>
    <property type="match status" value="1"/>
</dbReference>
<keyword evidence="3" id="KW-1284">Encapsulin nanocompartment</keyword>
<organism evidence="5 6">
    <name type="scientific">Amycolatopsis xylanica</name>
    <dbReference type="NCBI Taxonomy" id="589385"/>
    <lineage>
        <taxon>Bacteria</taxon>
        <taxon>Bacillati</taxon>
        <taxon>Actinomycetota</taxon>
        <taxon>Actinomycetes</taxon>
        <taxon>Pseudonocardiales</taxon>
        <taxon>Pseudonocardiaceae</taxon>
        <taxon>Amycolatopsis</taxon>
    </lineage>
</organism>
<evidence type="ECO:0000256" key="1">
    <source>
        <dbReference type="ARBA" id="ARBA00033738"/>
    </source>
</evidence>
<dbReference type="PANTHER" id="PTHR37165:SF1">
    <property type="entry name" value="TYPE 1 ENCAPSULIN SHELL PROTEIN"/>
    <property type="match status" value="1"/>
</dbReference>
<sequence length="274" mass="29286">MNHLLRDVAPITATGWKAIDDEARERLQTHLAARQLVDVEGPHGWDHSAIDLGRVHALASSPLESPEKGVKTRQRQVLPLSEVRVSFTVSRAELENAERGAQDLEFDDLDRAARQIALIENRAVYHGWADAGMTGIAEASPYEATTLGGDAAGYPGVVAKAVDTLRQAGIGGPYALAICPEGYTKIVESTEHGGQLVFDHVRRALGNGKVVRTPGLDGAAVVSLGGGDFVLELGQDLSVGYSHHDAETVTLYLEESFAFRVNEPDAAIALTFTG</sequence>
<keyword evidence="6" id="KW-1185">Reference proteome</keyword>
<dbReference type="RefSeq" id="WP_091298004.1">
    <property type="nucleotide sequence ID" value="NZ_FNON01000011.1"/>
</dbReference>
<evidence type="ECO:0000256" key="4">
    <source>
        <dbReference type="ARBA" id="ARBA00050023"/>
    </source>
</evidence>
<dbReference type="InterPro" id="IPR007544">
    <property type="entry name" value="ENCAP"/>
</dbReference>
<dbReference type="Gene3D" id="3.30.2400.30">
    <property type="match status" value="1"/>
</dbReference>
<dbReference type="InterPro" id="IPR051429">
    <property type="entry name" value="Encapsulin_nc"/>
</dbReference>
<dbReference type="AlphaFoldDB" id="A0A1H3RLW6"/>
<protein>
    <recommendedName>
        <fullName evidence="4">Type 1 encapsulin shell protein</fullName>
    </recommendedName>
</protein>
<evidence type="ECO:0000313" key="6">
    <source>
        <dbReference type="Proteomes" id="UP000199515"/>
    </source>
</evidence>
<dbReference type="Gene3D" id="3.30.2320.10">
    <property type="entry name" value="hypothetical protein PF0899 domain"/>
    <property type="match status" value="1"/>
</dbReference>
<dbReference type="Pfam" id="PF04454">
    <property type="entry name" value="Linocin_M18"/>
    <property type="match status" value="1"/>
</dbReference>
<gene>
    <name evidence="5" type="ORF">SAMN05421504_111185</name>
</gene>
<reference evidence="5 6" key="1">
    <citation type="submission" date="2016-10" db="EMBL/GenBank/DDBJ databases">
        <authorList>
            <person name="de Groot N.N."/>
        </authorList>
    </citation>
    <scope>NUCLEOTIDE SEQUENCE [LARGE SCALE GENOMIC DNA]</scope>
    <source>
        <strain evidence="5 6">CPCC 202699</strain>
    </source>
</reference>
<evidence type="ECO:0000256" key="3">
    <source>
        <dbReference type="ARBA" id="ARBA00033787"/>
    </source>
</evidence>
<dbReference type="PIRSF" id="PIRSF019254">
    <property type="entry name" value="CFP29"/>
    <property type="match status" value="1"/>
</dbReference>
<dbReference type="PANTHER" id="PTHR37165">
    <property type="entry name" value="PEPTIDASE U56 FAMILY"/>
    <property type="match status" value="1"/>
</dbReference>
<dbReference type="Proteomes" id="UP000199515">
    <property type="component" value="Unassembled WGS sequence"/>
</dbReference>
<name>A0A1H3RLW6_9PSEU</name>
<evidence type="ECO:0000256" key="2">
    <source>
        <dbReference type="ARBA" id="ARBA00033743"/>
    </source>
</evidence>
<dbReference type="EMBL" id="FNON01000011">
    <property type="protein sequence ID" value="SDZ26666.1"/>
    <property type="molecule type" value="Genomic_DNA"/>
</dbReference>
<comment type="similarity">
    <text evidence="2">Belongs to the encapsulin family. Family 1 subfamily.</text>
</comment>